<dbReference type="PANTHER" id="PTHR20953">
    <property type="entry name" value="KINASE-RELATED"/>
    <property type="match status" value="1"/>
</dbReference>
<protein>
    <recommendedName>
        <fullName evidence="3">AAA+ ATPase domain-containing protein</fullName>
    </recommendedName>
</protein>
<dbReference type="PANTHER" id="PTHR20953:SF3">
    <property type="entry name" value="P-LOOP CONTAINING NUCLEOSIDE TRIPHOSPHATE HYDROLASES SUPERFAMILY PROTEIN"/>
    <property type="match status" value="1"/>
</dbReference>
<dbReference type="SUPFAM" id="SSF52540">
    <property type="entry name" value="P-loop containing nucleoside triphosphate hydrolases"/>
    <property type="match status" value="1"/>
</dbReference>
<evidence type="ECO:0000256" key="1">
    <source>
        <dbReference type="ARBA" id="ARBA00022741"/>
    </source>
</evidence>
<dbReference type="AlphaFoldDB" id="A0AA37MTG4"/>
<accession>A0AA37MTG4</accession>
<dbReference type="CDD" id="cd00009">
    <property type="entry name" value="AAA"/>
    <property type="match status" value="1"/>
</dbReference>
<name>A0AA37MTG4_9FIRM</name>
<dbReference type="InterPro" id="IPR045735">
    <property type="entry name" value="Spore_III_AA_AAA+_ATPase"/>
</dbReference>
<gene>
    <name evidence="4" type="ORF">JCM17207_03760</name>
</gene>
<evidence type="ECO:0000256" key="2">
    <source>
        <dbReference type="ARBA" id="ARBA00022840"/>
    </source>
</evidence>
<keyword evidence="2" id="KW-0067">ATP-binding</keyword>
<organism evidence="4 5">
    <name type="scientific">Faecalibacterium gallinarum</name>
    <dbReference type="NCBI Taxonomy" id="2903556"/>
    <lineage>
        <taxon>Bacteria</taxon>
        <taxon>Bacillati</taxon>
        <taxon>Bacillota</taxon>
        <taxon>Clostridia</taxon>
        <taxon>Eubacteriales</taxon>
        <taxon>Oscillospiraceae</taxon>
        <taxon>Faecalibacterium</taxon>
    </lineage>
</organism>
<dbReference type="InterPro" id="IPR027417">
    <property type="entry name" value="P-loop_NTPase"/>
</dbReference>
<evidence type="ECO:0000259" key="3">
    <source>
        <dbReference type="SMART" id="SM00382"/>
    </source>
</evidence>
<comment type="caution">
    <text evidence="4">The sequence shown here is derived from an EMBL/GenBank/DDBJ whole genome shotgun (WGS) entry which is preliminary data.</text>
</comment>
<dbReference type="EMBL" id="BQKV01000018">
    <property type="protein sequence ID" value="GJN63751.1"/>
    <property type="molecule type" value="Genomic_DNA"/>
</dbReference>
<reference evidence="4" key="1">
    <citation type="journal article" date="2022" name="Int. J. Syst. Evol. Microbiol.">
        <title>Genome-based, phenotypic and chemotaxonomic classification of Faecalibacterium strains: proposal of three novel species Faecalibacterium duncaniae sp. nov., Faecalibacterium hattorii sp. nov. and Faecalibacterium gallinarum sp. nov. .</title>
        <authorList>
            <person name="Sakamoto M."/>
            <person name="Sakurai N."/>
            <person name="Tanno H."/>
            <person name="Iino T."/>
            <person name="Ohkuma M."/>
            <person name="Endo A."/>
        </authorList>
    </citation>
    <scope>NUCLEOTIDE SEQUENCE</scope>
    <source>
        <strain evidence="4">JCM 17207</strain>
    </source>
</reference>
<dbReference type="GO" id="GO:0005524">
    <property type="term" value="F:ATP binding"/>
    <property type="evidence" value="ECO:0007669"/>
    <property type="project" value="UniProtKB-KW"/>
</dbReference>
<evidence type="ECO:0000313" key="4">
    <source>
        <dbReference type="EMBL" id="GJN63751.1"/>
    </source>
</evidence>
<dbReference type="Gene3D" id="3.40.50.300">
    <property type="entry name" value="P-loop containing nucleotide triphosphate hydrolases"/>
    <property type="match status" value="1"/>
</dbReference>
<dbReference type="InterPro" id="IPR003593">
    <property type="entry name" value="AAA+_ATPase"/>
</dbReference>
<dbReference type="SMART" id="SM00382">
    <property type="entry name" value="AAA"/>
    <property type="match status" value="1"/>
</dbReference>
<dbReference type="Pfam" id="PF19568">
    <property type="entry name" value="Spore_III_AA"/>
    <property type="match status" value="1"/>
</dbReference>
<keyword evidence="5" id="KW-1185">Reference proteome</keyword>
<dbReference type="RefSeq" id="WP_238315939.1">
    <property type="nucleotide sequence ID" value="NZ_BQKV01000018.1"/>
</dbReference>
<proteinExistence type="predicted"/>
<dbReference type="Proteomes" id="UP001055185">
    <property type="component" value="Unassembled WGS sequence"/>
</dbReference>
<evidence type="ECO:0000313" key="5">
    <source>
        <dbReference type="Proteomes" id="UP001055185"/>
    </source>
</evidence>
<sequence length="298" mass="32431">MDEYYQAVQSLPDWLAEPLGRMPPAVAEQIHELRLREGCSLSFTIGGMPCPAAQISGCPHFLRSCVLTPPQMEEIFYSLCGGSVHTHQAELAQGYLTLPGGHRVGVGGQYFVHPQQGVVVQTVRSLNLRVARRKAAALPPELCRALEGHFIGMLLVGEPDSGKTTLLRSAAAFLAGQGRTVTVVDERQEVWPEGGPAGGEALDVIAGLPKGRALQMALRTLSPHVILLDELGGMEEVEQLEQGFYGGVNFVASLHASTLEEAAHRPQVERLTLRRMLRVLVLLEGRQSPGRVKEVRWI</sequence>
<keyword evidence="1" id="KW-0547">Nucleotide-binding</keyword>
<feature type="domain" description="AAA+ ATPase" evidence="3">
    <location>
        <begin position="149"/>
        <end position="286"/>
    </location>
</feature>